<dbReference type="PANTHER" id="PTHR45036:SF1">
    <property type="entry name" value="METHYLTRANSFERASE LIKE 7A"/>
    <property type="match status" value="1"/>
</dbReference>
<keyword evidence="2" id="KW-0489">Methyltransferase</keyword>
<organism evidence="2 3">
    <name type="scientific">Geochorda subterranea</name>
    <dbReference type="NCBI Taxonomy" id="3109564"/>
    <lineage>
        <taxon>Bacteria</taxon>
        <taxon>Bacillati</taxon>
        <taxon>Bacillota</taxon>
        <taxon>Limnochordia</taxon>
        <taxon>Limnochordales</taxon>
        <taxon>Geochordaceae</taxon>
        <taxon>Geochorda</taxon>
    </lineage>
</organism>
<feature type="domain" description="Methyltransferase type 11" evidence="1">
    <location>
        <begin position="45"/>
        <end position="138"/>
    </location>
</feature>
<proteinExistence type="predicted"/>
<sequence>MAGRWNRWDHRLFAALYDLLAPAAEEAYYAARRAEIAGGATGRVLEIGAGTGANLPHYPAETVLVAVEPNAHMLRRARRKAARHGRSVRWVEAAAEALPFEDRSFDTVVSTLVLCSVTDPGAAARDLWRVLRPGGTLRIVEHVRAEDPALARWQDRVTPVWRRLGAGCHPNRPTLAILERAGFETVQVRLESFGPAPVRPHVVAVLHKAGRDDGR</sequence>
<dbReference type="EMBL" id="CP141614">
    <property type="protein sequence ID" value="WRP14955.1"/>
    <property type="molecule type" value="Genomic_DNA"/>
</dbReference>
<evidence type="ECO:0000313" key="2">
    <source>
        <dbReference type="EMBL" id="WRP14955.1"/>
    </source>
</evidence>
<dbReference type="PANTHER" id="PTHR45036">
    <property type="entry name" value="METHYLTRANSFERASE LIKE 7B"/>
    <property type="match status" value="1"/>
</dbReference>
<dbReference type="InterPro" id="IPR052356">
    <property type="entry name" value="Thiol_S-MT"/>
</dbReference>
<dbReference type="Pfam" id="PF08241">
    <property type="entry name" value="Methyltransf_11"/>
    <property type="match status" value="1"/>
</dbReference>
<dbReference type="InterPro" id="IPR029063">
    <property type="entry name" value="SAM-dependent_MTases_sf"/>
</dbReference>
<evidence type="ECO:0000313" key="3">
    <source>
        <dbReference type="Proteomes" id="UP001333102"/>
    </source>
</evidence>
<dbReference type="CDD" id="cd02440">
    <property type="entry name" value="AdoMet_MTases"/>
    <property type="match status" value="1"/>
</dbReference>
<keyword evidence="3" id="KW-1185">Reference proteome</keyword>
<dbReference type="SUPFAM" id="SSF53335">
    <property type="entry name" value="S-adenosyl-L-methionine-dependent methyltransferases"/>
    <property type="match status" value="1"/>
</dbReference>
<dbReference type="Proteomes" id="UP001333102">
    <property type="component" value="Chromosome"/>
</dbReference>
<dbReference type="GO" id="GO:0008168">
    <property type="term" value="F:methyltransferase activity"/>
    <property type="evidence" value="ECO:0007669"/>
    <property type="project" value="UniProtKB-KW"/>
</dbReference>
<gene>
    <name evidence="2" type="ORF">VLY81_01920</name>
</gene>
<reference evidence="3" key="1">
    <citation type="submission" date="2023-12" db="EMBL/GenBank/DDBJ databases">
        <title>Novel isolates from deep terrestrial aquifers shed light on the physiology and ecology of the class Limnochordia.</title>
        <authorList>
            <person name="Karnachuk O.V."/>
            <person name="Lukina A.P."/>
            <person name="Avakyan M.R."/>
            <person name="Kadnikov V."/>
            <person name="Begmatov S."/>
            <person name="Beletsky A.V."/>
            <person name="Mardanov A.V."/>
            <person name="Ravin N.V."/>
        </authorList>
    </citation>
    <scope>NUCLEOTIDE SEQUENCE [LARGE SCALE GENOMIC DNA]</scope>
    <source>
        <strain evidence="3">LN</strain>
    </source>
</reference>
<dbReference type="Gene3D" id="3.40.50.150">
    <property type="entry name" value="Vaccinia Virus protein VP39"/>
    <property type="match status" value="1"/>
</dbReference>
<dbReference type="RefSeq" id="WP_324669344.1">
    <property type="nucleotide sequence ID" value="NZ_CP141614.1"/>
</dbReference>
<evidence type="ECO:0000259" key="1">
    <source>
        <dbReference type="Pfam" id="PF08241"/>
    </source>
</evidence>
<dbReference type="GO" id="GO:0032259">
    <property type="term" value="P:methylation"/>
    <property type="evidence" value="ECO:0007669"/>
    <property type="project" value="UniProtKB-KW"/>
</dbReference>
<dbReference type="InterPro" id="IPR013216">
    <property type="entry name" value="Methyltransf_11"/>
</dbReference>
<accession>A0ABZ1BQS1</accession>
<keyword evidence="2" id="KW-0808">Transferase</keyword>
<protein>
    <submittedName>
        <fullName evidence="2">Methyltransferase domain-containing protein</fullName>
    </submittedName>
</protein>
<name>A0ABZ1BQS1_9FIRM</name>